<dbReference type="Proteomes" id="UP000218231">
    <property type="component" value="Unassembled WGS sequence"/>
</dbReference>
<organism evidence="1 2">
    <name type="scientific">Diploscapter pachys</name>
    <dbReference type="NCBI Taxonomy" id="2018661"/>
    <lineage>
        <taxon>Eukaryota</taxon>
        <taxon>Metazoa</taxon>
        <taxon>Ecdysozoa</taxon>
        <taxon>Nematoda</taxon>
        <taxon>Chromadorea</taxon>
        <taxon>Rhabditida</taxon>
        <taxon>Rhabditina</taxon>
        <taxon>Rhabditomorpha</taxon>
        <taxon>Rhabditoidea</taxon>
        <taxon>Rhabditidae</taxon>
        <taxon>Diploscapter</taxon>
    </lineage>
</organism>
<dbReference type="EMBL" id="LIAE01006162">
    <property type="protein sequence ID" value="PAV92529.1"/>
    <property type="molecule type" value="Genomic_DNA"/>
</dbReference>
<gene>
    <name evidence="1" type="ORF">WR25_05515</name>
</gene>
<dbReference type="AlphaFoldDB" id="A0A2A2M276"/>
<comment type="caution">
    <text evidence="1">The sequence shown here is derived from an EMBL/GenBank/DDBJ whole genome shotgun (WGS) entry which is preliminary data.</text>
</comment>
<sequence length="222" mass="24748">MRSVDCRFRSSIQCDHPGLQHMAEGDFRRLLTPAIEIRNTWAPDEPYGFINLNALMTLEIGKRDRPYDRQQRIETHLRRAVIDLAAIGPEQWPVSLHQSKSSTAHALGQRFATLGRVDHLLGIEVANLGGNSDGHRLSPRWAIDGINRIKVDDVALACTKLDVTRGETAFAATGSQRIHRGPAPTQRVLARRQAQRLLACNIENRPAPGPFEQLVIDMGGQQ</sequence>
<evidence type="ECO:0000313" key="2">
    <source>
        <dbReference type="Proteomes" id="UP000218231"/>
    </source>
</evidence>
<protein>
    <submittedName>
        <fullName evidence="1">Uncharacterized protein</fullName>
    </submittedName>
</protein>
<keyword evidence="2" id="KW-1185">Reference proteome</keyword>
<name>A0A2A2M276_9BILA</name>
<accession>A0A2A2M276</accession>
<proteinExistence type="predicted"/>
<evidence type="ECO:0000313" key="1">
    <source>
        <dbReference type="EMBL" id="PAV92529.1"/>
    </source>
</evidence>
<reference evidence="1 2" key="1">
    <citation type="journal article" date="2017" name="Curr. Biol.">
        <title>Genome architecture and evolution of a unichromosomal asexual nematode.</title>
        <authorList>
            <person name="Fradin H."/>
            <person name="Zegar C."/>
            <person name="Gutwein M."/>
            <person name="Lucas J."/>
            <person name="Kovtun M."/>
            <person name="Corcoran D."/>
            <person name="Baugh L.R."/>
            <person name="Kiontke K."/>
            <person name="Gunsalus K."/>
            <person name="Fitch D.H."/>
            <person name="Piano F."/>
        </authorList>
    </citation>
    <scope>NUCLEOTIDE SEQUENCE [LARGE SCALE GENOMIC DNA]</scope>
    <source>
        <strain evidence="1">PF1309</strain>
    </source>
</reference>